<dbReference type="CDD" id="cd11793">
    <property type="entry name" value="SH3_ephexin1_like"/>
    <property type="match status" value="1"/>
</dbReference>
<feature type="domain" description="SH3" evidence="5">
    <location>
        <begin position="684"/>
        <end position="745"/>
    </location>
</feature>
<dbReference type="CDD" id="cd00160">
    <property type="entry name" value="RhoGEF"/>
    <property type="match status" value="1"/>
</dbReference>
<dbReference type="InParanoid" id="A0A4W3IEE0"/>
<feature type="region of interest" description="Disordered" evidence="4">
    <location>
        <begin position="1"/>
        <end position="124"/>
    </location>
</feature>
<keyword evidence="2" id="KW-0344">Guanine-nucleotide releasing factor</keyword>
<protein>
    <submittedName>
        <fullName evidence="7">Ephexin-1-like</fullName>
    </submittedName>
</protein>
<evidence type="ECO:0000256" key="1">
    <source>
        <dbReference type="ARBA" id="ARBA00022443"/>
    </source>
</evidence>
<feature type="domain" description="DH" evidence="6">
    <location>
        <begin position="394"/>
        <end position="578"/>
    </location>
</feature>
<feature type="compositionally biased region" description="Basic and acidic residues" evidence="4">
    <location>
        <begin position="18"/>
        <end position="27"/>
    </location>
</feature>
<feature type="region of interest" description="Disordered" evidence="4">
    <location>
        <begin position="321"/>
        <end position="343"/>
    </location>
</feature>
<evidence type="ECO:0000256" key="4">
    <source>
        <dbReference type="SAM" id="MobiDB-lite"/>
    </source>
</evidence>
<dbReference type="GO" id="GO:0005085">
    <property type="term" value="F:guanyl-nucleotide exchange factor activity"/>
    <property type="evidence" value="ECO:0007669"/>
    <property type="project" value="UniProtKB-KW"/>
</dbReference>
<dbReference type="InterPro" id="IPR000219">
    <property type="entry name" value="DH_dom"/>
</dbReference>
<feature type="compositionally biased region" description="Basic and acidic residues" evidence="4">
    <location>
        <begin position="55"/>
        <end position="66"/>
    </location>
</feature>
<dbReference type="PANTHER" id="PTHR12845">
    <property type="entry name" value="GUANINE NUCLEOTIDE EXCHANGE FACTOR"/>
    <property type="match status" value="1"/>
</dbReference>
<dbReference type="InterPro" id="IPR035899">
    <property type="entry name" value="DBL_dom_sf"/>
</dbReference>
<dbReference type="Gene3D" id="2.30.30.40">
    <property type="entry name" value="SH3 Domains"/>
    <property type="match status" value="1"/>
</dbReference>
<keyword evidence="8" id="KW-1185">Reference proteome</keyword>
<feature type="compositionally biased region" description="Polar residues" evidence="4">
    <location>
        <begin position="31"/>
        <end position="54"/>
    </location>
</feature>
<reference evidence="7" key="5">
    <citation type="submission" date="2025-09" db="UniProtKB">
        <authorList>
            <consortium name="Ensembl"/>
        </authorList>
    </citation>
    <scope>IDENTIFICATION</scope>
</reference>
<accession>A0A4W3IEE0</accession>
<name>A0A4W3IEE0_CALMI</name>
<evidence type="ECO:0000256" key="3">
    <source>
        <dbReference type="PROSITE-ProRule" id="PRU00192"/>
    </source>
</evidence>
<gene>
    <name evidence="7" type="primary">LOC103190558</name>
</gene>
<dbReference type="InterPro" id="IPR011993">
    <property type="entry name" value="PH-like_dom_sf"/>
</dbReference>
<dbReference type="Pfam" id="PF00018">
    <property type="entry name" value="SH3_1"/>
    <property type="match status" value="1"/>
</dbReference>
<dbReference type="Ensembl" id="ENSCMIT00000027607.1">
    <property type="protein sequence ID" value="ENSCMIP00000027172.1"/>
    <property type="gene ID" value="ENSCMIG00000011836.1"/>
</dbReference>
<reference evidence="8" key="1">
    <citation type="journal article" date="2006" name="Science">
        <title>Ancient noncoding elements conserved in the human genome.</title>
        <authorList>
            <person name="Venkatesh B."/>
            <person name="Kirkness E.F."/>
            <person name="Loh Y.H."/>
            <person name="Halpern A.L."/>
            <person name="Lee A.P."/>
            <person name="Johnson J."/>
            <person name="Dandona N."/>
            <person name="Viswanathan L.D."/>
            <person name="Tay A."/>
            <person name="Venter J.C."/>
            <person name="Strausberg R.L."/>
            <person name="Brenner S."/>
        </authorList>
    </citation>
    <scope>NUCLEOTIDE SEQUENCE [LARGE SCALE GENOMIC DNA]</scope>
</reference>
<dbReference type="GeneTree" id="ENSGT01030000234571"/>
<reference evidence="7" key="4">
    <citation type="submission" date="2025-08" db="UniProtKB">
        <authorList>
            <consortium name="Ensembl"/>
        </authorList>
    </citation>
    <scope>IDENTIFICATION</scope>
</reference>
<dbReference type="Gene3D" id="1.20.900.10">
    <property type="entry name" value="Dbl homology (DH) domain"/>
    <property type="match status" value="1"/>
</dbReference>
<organism evidence="7 8">
    <name type="scientific">Callorhinchus milii</name>
    <name type="common">Ghost shark</name>
    <dbReference type="NCBI Taxonomy" id="7868"/>
    <lineage>
        <taxon>Eukaryota</taxon>
        <taxon>Metazoa</taxon>
        <taxon>Chordata</taxon>
        <taxon>Craniata</taxon>
        <taxon>Vertebrata</taxon>
        <taxon>Chondrichthyes</taxon>
        <taxon>Holocephali</taxon>
        <taxon>Chimaeriformes</taxon>
        <taxon>Callorhinchidae</taxon>
        <taxon>Callorhinchus</taxon>
    </lineage>
</organism>
<evidence type="ECO:0000259" key="5">
    <source>
        <dbReference type="PROSITE" id="PS50002"/>
    </source>
</evidence>
<dbReference type="AlphaFoldDB" id="A0A4W3IEE0"/>
<sequence length="771" mass="88305">MWTKLSDAPSSSILQEPEMEHYEKDLPVRQLVTQTSSSRNSPLNVQNSQQSNVTKDAKPNETEAKIKYSPSSNSCSHLSKDEEFSSYSELEPITATESSTKAKRQRPALLPRNQPKSEHFSQLCLPSKPEENTQLMDTFAETTEDSYSGEREYMEINDNDVIYGHKLDTVPPAPKLPLPPLPSKPLSPCCENENRKNSILESSQDNRQASLTIRERNWTSRFANEPFYQAYNQASILKELKHQLSSRLMSQASRADPDSPNDNVVVRLPSQQKKKSDDDTVLQADDVRTSSPLLTPVKNKVKRKFSSSSTTSQAVDVRMYKEEAEKPAPSSCPGSSTDIRVDRDLPNTWNEARGEQGSSLPSEDVKKSRFSCWQEMPAVKESGALTALTRAEILLQESMFEVVTSEASYLRSLNVTIDHFMASGELSRLLTKQDKKILFSTITKIQQVSENFLIDLECRLDENPVISDICDITEHHAKHSFSSYIDYVRNQPYQEKIFLQFTKEKAQFTEVVNKLQEDPICHRLPLKSFLFLPFQRITRLKILVENILKRTEQGCNREKMAAAALKEVSKIVGECNKEVGKMKQTEEMVHIGNTIEFTKMKAIPVISQFRWLVKRGELLELSMQEKFFRLKKLSPVYLFLFNDLLLVTVQKGTEKARWMEALTQKKSSENDNEASEYEKVYEDWDCPQVQCLEAYAAQQADELSLEPANLINVTHKTTDGWYKGMRLSDGKMGWFPNNCVKEIMNEHVRRRNLLERYRVLRAAEELLQMKN</sequence>
<evidence type="ECO:0000313" key="7">
    <source>
        <dbReference type="Ensembl" id="ENSCMIP00000027172.1"/>
    </source>
</evidence>
<reference evidence="8" key="3">
    <citation type="journal article" date="2014" name="Nature">
        <title>Elephant shark genome provides unique insights into gnathostome evolution.</title>
        <authorList>
            <consortium name="International Elephant Shark Genome Sequencing Consortium"/>
            <person name="Venkatesh B."/>
            <person name="Lee A.P."/>
            <person name="Ravi V."/>
            <person name="Maurya A.K."/>
            <person name="Lian M.M."/>
            <person name="Swann J.B."/>
            <person name="Ohta Y."/>
            <person name="Flajnik M.F."/>
            <person name="Sutoh Y."/>
            <person name="Kasahara M."/>
            <person name="Hoon S."/>
            <person name="Gangu V."/>
            <person name="Roy S.W."/>
            <person name="Irimia M."/>
            <person name="Korzh V."/>
            <person name="Kondrychyn I."/>
            <person name="Lim Z.W."/>
            <person name="Tay B.H."/>
            <person name="Tohari S."/>
            <person name="Kong K.W."/>
            <person name="Ho S."/>
            <person name="Lorente-Galdos B."/>
            <person name="Quilez J."/>
            <person name="Marques-Bonet T."/>
            <person name="Raney B.J."/>
            <person name="Ingham P.W."/>
            <person name="Tay A."/>
            <person name="Hillier L.W."/>
            <person name="Minx P."/>
            <person name="Boehm T."/>
            <person name="Wilson R.K."/>
            <person name="Brenner S."/>
            <person name="Warren W.C."/>
        </authorList>
    </citation>
    <scope>NUCLEOTIDE SEQUENCE [LARGE SCALE GENOMIC DNA]</scope>
</reference>
<dbReference type="InterPro" id="IPR001452">
    <property type="entry name" value="SH3_domain"/>
</dbReference>
<dbReference type="SMART" id="SM00325">
    <property type="entry name" value="RhoGEF"/>
    <property type="match status" value="1"/>
</dbReference>
<dbReference type="SMART" id="SM00326">
    <property type="entry name" value="SH3"/>
    <property type="match status" value="1"/>
</dbReference>
<dbReference type="Proteomes" id="UP000314986">
    <property type="component" value="Unassembled WGS sequence"/>
</dbReference>
<feature type="compositionally biased region" description="Polar residues" evidence="4">
    <location>
        <begin position="199"/>
        <end position="208"/>
    </location>
</feature>
<dbReference type="PANTHER" id="PTHR12845:SF10">
    <property type="entry name" value="EPHEXIN-1-LIKE"/>
    <property type="match status" value="1"/>
</dbReference>
<evidence type="ECO:0000256" key="2">
    <source>
        <dbReference type="ARBA" id="ARBA00022658"/>
    </source>
</evidence>
<feature type="region of interest" description="Disordered" evidence="4">
    <location>
        <begin position="248"/>
        <end position="288"/>
    </location>
</feature>
<dbReference type="InterPro" id="IPR047271">
    <property type="entry name" value="Ephexin-like"/>
</dbReference>
<dbReference type="SUPFAM" id="SSF50729">
    <property type="entry name" value="PH domain-like"/>
    <property type="match status" value="1"/>
</dbReference>
<dbReference type="FunFam" id="1.20.900.10:FF:000007">
    <property type="entry name" value="rho guanine nucleotide exchange factor 19"/>
    <property type="match status" value="1"/>
</dbReference>
<proteinExistence type="predicted"/>
<evidence type="ECO:0000313" key="8">
    <source>
        <dbReference type="Proteomes" id="UP000314986"/>
    </source>
</evidence>
<dbReference type="PROSITE" id="PS50002">
    <property type="entry name" value="SH3"/>
    <property type="match status" value="1"/>
</dbReference>
<dbReference type="PROSITE" id="PS50010">
    <property type="entry name" value="DH_2"/>
    <property type="match status" value="1"/>
</dbReference>
<dbReference type="InterPro" id="IPR036028">
    <property type="entry name" value="SH3-like_dom_sf"/>
</dbReference>
<evidence type="ECO:0000259" key="6">
    <source>
        <dbReference type="PROSITE" id="PS50010"/>
    </source>
</evidence>
<dbReference type="Pfam" id="PF00621">
    <property type="entry name" value="RhoGEF"/>
    <property type="match status" value="1"/>
</dbReference>
<dbReference type="SUPFAM" id="SSF50044">
    <property type="entry name" value="SH3-domain"/>
    <property type="match status" value="1"/>
</dbReference>
<keyword evidence="1 3" id="KW-0728">SH3 domain</keyword>
<reference evidence="8" key="2">
    <citation type="journal article" date="2007" name="PLoS Biol.">
        <title>Survey sequencing and comparative analysis of the elephant shark (Callorhinchus milii) genome.</title>
        <authorList>
            <person name="Venkatesh B."/>
            <person name="Kirkness E.F."/>
            <person name="Loh Y.H."/>
            <person name="Halpern A.L."/>
            <person name="Lee A.P."/>
            <person name="Johnson J."/>
            <person name="Dandona N."/>
            <person name="Viswanathan L.D."/>
            <person name="Tay A."/>
            <person name="Venter J.C."/>
            <person name="Strausberg R.L."/>
            <person name="Brenner S."/>
        </authorList>
    </citation>
    <scope>NUCLEOTIDE SEQUENCE [LARGE SCALE GENOMIC DNA]</scope>
</reference>
<dbReference type="Gene3D" id="2.30.29.30">
    <property type="entry name" value="Pleckstrin-homology domain (PH domain)/Phosphotyrosine-binding domain (PTB)"/>
    <property type="match status" value="1"/>
</dbReference>
<dbReference type="SUPFAM" id="SSF48065">
    <property type="entry name" value="DBL homology domain (DH-domain)"/>
    <property type="match status" value="1"/>
</dbReference>
<feature type="region of interest" description="Disordered" evidence="4">
    <location>
        <begin position="189"/>
        <end position="208"/>
    </location>
</feature>